<dbReference type="NCBIfam" id="NF041518">
    <property type="entry name" value="choice_anch_Q"/>
    <property type="match status" value="1"/>
</dbReference>
<reference evidence="1" key="1">
    <citation type="journal article" date="2014" name="Front. Microbiol.">
        <title>High frequency of phylogenetically diverse reductive dehalogenase-homologous genes in deep subseafloor sedimentary metagenomes.</title>
        <authorList>
            <person name="Kawai M."/>
            <person name="Futagami T."/>
            <person name="Toyoda A."/>
            <person name="Takaki Y."/>
            <person name="Nishi S."/>
            <person name="Hori S."/>
            <person name="Arai W."/>
            <person name="Tsubouchi T."/>
            <person name="Morono Y."/>
            <person name="Uchiyama I."/>
            <person name="Ito T."/>
            <person name="Fujiyama A."/>
            <person name="Inagaki F."/>
            <person name="Takami H."/>
        </authorList>
    </citation>
    <scope>NUCLEOTIDE SEQUENCE</scope>
    <source>
        <strain evidence="1">Expedition CK06-06</strain>
    </source>
</reference>
<comment type="caution">
    <text evidence="1">The sequence shown here is derived from an EMBL/GenBank/DDBJ whole genome shotgun (WGS) entry which is preliminary data.</text>
</comment>
<accession>X1BAA3</accession>
<dbReference type="InterPro" id="IPR059226">
    <property type="entry name" value="Choice_anch_Q_dom"/>
</dbReference>
<name>X1BAA3_9ZZZZ</name>
<organism evidence="1">
    <name type="scientific">marine sediment metagenome</name>
    <dbReference type="NCBI Taxonomy" id="412755"/>
    <lineage>
        <taxon>unclassified sequences</taxon>
        <taxon>metagenomes</taxon>
        <taxon>ecological metagenomes</taxon>
    </lineage>
</organism>
<dbReference type="AlphaFoldDB" id="X1BAA3"/>
<proteinExistence type="predicted"/>
<gene>
    <name evidence="1" type="ORF">S01H4_23850</name>
</gene>
<evidence type="ECO:0000313" key="1">
    <source>
        <dbReference type="EMBL" id="GAG81043.1"/>
    </source>
</evidence>
<protein>
    <submittedName>
        <fullName evidence="1">Uncharacterized protein</fullName>
    </submittedName>
</protein>
<sequence>MDESAQIHGGMPVVNYCCIHGCTGALDGTGNIDAYPCFVELGYWDTNDTPTPWDDFWVAGDYHLLEDSPCIDTGDPNYIAEPNETDLDGRPRIIGGRIDMGAYEYSPAIPAEVRIVPRTINLASMGKWITCYIWLGEDYDVADIDPNSVLLEDEIQAQSFVVDEEEQIVIVRFSRSEVQGILNAGQVELTISGELSDGTRFEGTDTIRIIDKGRKK</sequence>
<dbReference type="SUPFAM" id="SSF51126">
    <property type="entry name" value="Pectin lyase-like"/>
    <property type="match status" value="1"/>
</dbReference>
<dbReference type="EMBL" id="BART01011124">
    <property type="protein sequence ID" value="GAG81043.1"/>
    <property type="molecule type" value="Genomic_DNA"/>
</dbReference>
<dbReference type="InterPro" id="IPR011050">
    <property type="entry name" value="Pectin_lyase_fold/virulence"/>
</dbReference>